<dbReference type="GO" id="GO:0015031">
    <property type="term" value="P:protein transport"/>
    <property type="evidence" value="ECO:0007669"/>
    <property type="project" value="UniProtKB-KW"/>
</dbReference>
<name>A0A173WBI9_9FIRM</name>
<dbReference type="GO" id="GO:0005829">
    <property type="term" value="C:cytosol"/>
    <property type="evidence" value="ECO:0007669"/>
    <property type="project" value="TreeGrafter"/>
</dbReference>
<dbReference type="PANTHER" id="PTHR34982:SF1">
    <property type="entry name" value="FLAGELLAR ASSEMBLY PROTEIN FLIH"/>
    <property type="match status" value="1"/>
</dbReference>
<evidence type="ECO:0000256" key="6">
    <source>
        <dbReference type="ARBA" id="ARBA00023225"/>
    </source>
</evidence>
<dbReference type="InterPro" id="IPR051472">
    <property type="entry name" value="T3SS_Stator/FliH"/>
</dbReference>
<feature type="domain" description="Flagellar assembly protein FliH/Type III secretion system HrpE" evidence="8">
    <location>
        <begin position="150"/>
        <end position="274"/>
    </location>
</feature>
<evidence type="ECO:0000259" key="8">
    <source>
        <dbReference type="Pfam" id="PF02108"/>
    </source>
</evidence>
<organism evidence="9 10">
    <name type="scientific">Agathobacter rectalis</name>
    <dbReference type="NCBI Taxonomy" id="39491"/>
    <lineage>
        <taxon>Bacteria</taxon>
        <taxon>Bacillati</taxon>
        <taxon>Bacillota</taxon>
        <taxon>Clostridia</taxon>
        <taxon>Lachnospirales</taxon>
        <taxon>Lachnospiraceae</taxon>
        <taxon>Agathobacter</taxon>
    </lineage>
</organism>
<feature type="coiled-coil region" evidence="7">
    <location>
        <begin position="82"/>
        <end position="124"/>
    </location>
</feature>
<dbReference type="AlphaFoldDB" id="A0A173WBI9"/>
<dbReference type="GO" id="GO:0044781">
    <property type="term" value="P:bacterial-type flagellum organization"/>
    <property type="evidence" value="ECO:0007669"/>
    <property type="project" value="UniProtKB-KW"/>
</dbReference>
<keyword evidence="7" id="KW-0175">Coiled coil</keyword>
<reference evidence="9 10" key="1">
    <citation type="submission" date="2015-09" db="EMBL/GenBank/DDBJ databases">
        <authorList>
            <consortium name="Pathogen Informatics"/>
        </authorList>
    </citation>
    <scope>NUCLEOTIDE SEQUENCE [LARGE SCALE GENOMIC DNA]</scope>
    <source>
        <strain evidence="9 10">2789STDY5608860</strain>
    </source>
</reference>
<keyword evidence="5" id="KW-0653">Protein transport</keyword>
<dbReference type="Pfam" id="PF02108">
    <property type="entry name" value="FliH"/>
    <property type="match status" value="1"/>
</dbReference>
<accession>A0A173WBI9</accession>
<keyword evidence="6" id="KW-1006">Bacterial flagellum protein export</keyword>
<keyword evidence="9" id="KW-0966">Cell projection</keyword>
<gene>
    <name evidence="9" type="ORF">ERS852417_00082</name>
</gene>
<comment type="similarity">
    <text evidence="2">Belongs to the FliH family.</text>
</comment>
<sequence length="285" mass="32182">MSNILKQYRVAGEDKNVRVINSNSMIKQFFADSISHPADSYTGISSDAQSSLEKTKSLSPDTQESGFNDGINAAVVTEIDVSAEKERLLEEAKLEADSILDKAKAEASRLLDEAKQRAQILYADNKSKGYEDGLAECQREFDEKEISLRQELSDKESSLKSKYDAYSKELESDLIDAIIQVFNKVFKIQFDDKKDILFHLVENTMSNIEVSKEFRIHVAYSNYKFMMSHLDEIQERIGNDIDIEVVNDANLDTSGCFIETSFGVFDCGIDMELNNLVKDIRSLCS</sequence>
<dbReference type="InterPro" id="IPR018035">
    <property type="entry name" value="Flagellar_FliH/T3SS_HrpE"/>
</dbReference>
<evidence type="ECO:0000256" key="5">
    <source>
        <dbReference type="ARBA" id="ARBA00022927"/>
    </source>
</evidence>
<dbReference type="PANTHER" id="PTHR34982">
    <property type="entry name" value="YOP PROTEINS TRANSLOCATION PROTEIN L"/>
    <property type="match status" value="1"/>
</dbReference>
<evidence type="ECO:0000313" key="10">
    <source>
        <dbReference type="Proteomes" id="UP000095384"/>
    </source>
</evidence>
<comment type="function">
    <text evidence="1">Needed for flagellar regrowth and assembly.</text>
</comment>
<evidence type="ECO:0000256" key="4">
    <source>
        <dbReference type="ARBA" id="ARBA00022795"/>
    </source>
</evidence>
<dbReference type="Gene3D" id="1.20.5.620">
    <property type="entry name" value="F1F0 ATP synthase subunit B, membrane domain"/>
    <property type="match status" value="1"/>
</dbReference>
<keyword evidence="9" id="KW-0282">Flagellum</keyword>
<evidence type="ECO:0000256" key="2">
    <source>
        <dbReference type="ARBA" id="ARBA00006602"/>
    </source>
</evidence>
<evidence type="ECO:0000313" key="9">
    <source>
        <dbReference type="EMBL" id="CUN35827.1"/>
    </source>
</evidence>
<proteinExistence type="inferred from homology"/>
<dbReference type="Proteomes" id="UP000095384">
    <property type="component" value="Unassembled WGS sequence"/>
</dbReference>
<dbReference type="EMBL" id="CYYW01000001">
    <property type="protein sequence ID" value="CUN35827.1"/>
    <property type="molecule type" value="Genomic_DNA"/>
</dbReference>
<evidence type="ECO:0000256" key="1">
    <source>
        <dbReference type="ARBA" id="ARBA00003041"/>
    </source>
</evidence>
<evidence type="ECO:0000256" key="7">
    <source>
        <dbReference type="SAM" id="Coils"/>
    </source>
</evidence>
<evidence type="ECO:0000256" key="3">
    <source>
        <dbReference type="ARBA" id="ARBA00022448"/>
    </source>
</evidence>
<keyword evidence="3" id="KW-0813">Transport</keyword>
<dbReference type="RefSeq" id="WP_306753753.1">
    <property type="nucleotide sequence ID" value="NZ_CYYW01000001.1"/>
</dbReference>
<keyword evidence="4" id="KW-1005">Bacterial flagellum biogenesis</keyword>
<keyword evidence="9" id="KW-0969">Cilium</keyword>
<protein>
    <submittedName>
        <fullName evidence="9">Flagellar assembly protein H</fullName>
    </submittedName>
</protein>